<protein>
    <recommendedName>
        <fullName evidence="1">Integrase zinc-binding domain-containing protein</fullName>
    </recommendedName>
</protein>
<keyword evidence="3" id="KW-1185">Reference proteome</keyword>
<dbReference type="Gene3D" id="1.10.340.70">
    <property type="match status" value="1"/>
</dbReference>
<sequence>MTLQALSSVKPQRVQEAQQLLAQLAVSSPDSEGYNLENGLIRYRGKLWVGNNMAIQTKIIAGLHDSAIGGNSSINATYYRVKQHFLWTGLKQDVENYVKQCTTCHQAKHTLTHPAGLLNPLPIPSGVWQDLSMDYIDGLPKSEGYSTIMVVVDRLTKAAHFIAVKHPYTASTILPKPSWIPLFVCMVHDASPHNWKSWLPLAELRYNSTYHSTLGYSPFKALFGYEPNLGVSTTVPADTPTSVVALAETIKMGIRKT</sequence>
<evidence type="ECO:0000313" key="3">
    <source>
        <dbReference type="Proteomes" id="UP001341281"/>
    </source>
</evidence>
<feature type="domain" description="Integrase zinc-binding" evidence="1">
    <location>
        <begin position="55"/>
        <end position="109"/>
    </location>
</feature>
<organism evidence="2 3">
    <name type="scientific">Paspalum notatum var. saurae</name>
    <dbReference type="NCBI Taxonomy" id="547442"/>
    <lineage>
        <taxon>Eukaryota</taxon>
        <taxon>Viridiplantae</taxon>
        <taxon>Streptophyta</taxon>
        <taxon>Embryophyta</taxon>
        <taxon>Tracheophyta</taxon>
        <taxon>Spermatophyta</taxon>
        <taxon>Magnoliopsida</taxon>
        <taxon>Liliopsida</taxon>
        <taxon>Poales</taxon>
        <taxon>Poaceae</taxon>
        <taxon>PACMAD clade</taxon>
        <taxon>Panicoideae</taxon>
        <taxon>Andropogonodae</taxon>
        <taxon>Paspaleae</taxon>
        <taxon>Paspalinae</taxon>
        <taxon>Paspalum</taxon>
    </lineage>
</organism>
<evidence type="ECO:0000259" key="1">
    <source>
        <dbReference type="Pfam" id="PF17921"/>
    </source>
</evidence>
<dbReference type="InterPro" id="IPR036397">
    <property type="entry name" value="RNaseH_sf"/>
</dbReference>
<dbReference type="Gene3D" id="3.30.420.10">
    <property type="entry name" value="Ribonuclease H-like superfamily/Ribonuclease H"/>
    <property type="match status" value="2"/>
</dbReference>
<dbReference type="InterPro" id="IPR012337">
    <property type="entry name" value="RNaseH-like_sf"/>
</dbReference>
<proteinExistence type="predicted"/>
<dbReference type="AlphaFoldDB" id="A0AAQ3PJY0"/>
<dbReference type="Pfam" id="PF17921">
    <property type="entry name" value="Integrase_H2C2"/>
    <property type="match status" value="1"/>
</dbReference>
<dbReference type="PANTHER" id="PTHR45835">
    <property type="entry name" value="YALI0A06105P"/>
    <property type="match status" value="1"/>
</dbReference>
<accession>A0AAQ3PJY0</accession>
<dbReference type="PANTHER" id="PTHR45835:SF104">
    <property type="entry name" value="PROTEIN NYNRIN-LIKE"/>
    <property type="match status" value="1"/>
</dbReference>
<evidence type="ECO:0000313" key="2">
    <source>
        <dbReference type="EMBL" id="WVZ53504.1"/>
    </source>
</evidence>
<dbReference type="GO" id="GO:0003676">
    <property type="term" value="F:nucleic acid binding"/>
    <property type="evidence" value="ECO:0007669"/>
    <property type="project" value="InterPro"/>
</dbReference>
<dbReference type="SUPFAM" id="SSF53098">
    <property type="entry name" value="Ribonuclease H-like"/>
    <property type="match status" value="1"/>
</dbReference>
<gene>
    <name evidence="2" type="ORF">U9M48_004435</name>
</gene>
<dbReference type="Proteomes" id="UP001341281">
    <property type="component" value="Chromosome 01"/>
</dbReference>
<name>A0AAQ3PJY0_PASNO</name>
<dbReference type="EMBL" id="CP144745">
    <property type="protein sequence ID" value="WVZ53504.1"/>
    <property type="molecule type" value="Genomic_DNA"/>
</dbReference>
<reference evidence="2 3" key="1">
    <citation type="submission" date="2024-02" db="EMBL/GenBank/DDBJ databases">
        <title>High-quality chromosome-scale genome assembly of Pensacola bahiagrass (Paspalum notatum Flugge var. saurae).</title>
        <authorList>
            <person name="Vega J.M."/>
            <person name="Podio M."/>
            <person name="Orjuela J."/>
            <person name="Siena L.A."/>
            <person name="Pessino S.C."/>
            <person name="Combes M.C."/>
            <person name="Mariac C."/>
            <person name="Albertini E."/>
            <person name="Pupilli F."/>
            <person name="Ortiz J.P.A."/>
            <person name="Leblanc O."/>
        </authorList>
    </citation>
    <scope>NUCLEOTIDE SEQUENCE [LARGE SCALE GENOMIC DNA]</scope>
    <source>
        <strain evidence="2">R1</strain>
        <tissue evidence="2">Leaf</tissue>
    </source>
</reference>
<dbReference type="InterPro" id="IPR041588">
    <property type="entry name" value="Integrase_H2C2"/>
</dbReference>